<dbReference type="Pfam" id="PF05354">
    <property type="entry name" value="Phage_attach"/>
    <property type="match status" value="1"/>
</dbReference>
<reference evidence="1 2" key="1">
    <citation type="journal article" date="2013" name="Genome Announc.">
        <title>Draft Genome Sequence of Holospora undulata Strain HU1, a Micronucleus-Specific Symbiont of the Ciliate Paramecium caudatum.</title>
        <authorList>
            <person name="Dohra H."/>
            <person name="Suzuki H."/>
            <person name="Suzuki T."/>
            <person name="Tanaka K."/>
            <person name="Fujishima M."/>
        </authorList>
    </citation>
    <scope>NUCLEOTIDE SEQUENCE [LARGE SCALE GENOMIC DNA]</scope>
    <source>
        <strain evidence="1 2">HU1</strain>
    </source>
</reference>
<gene>
    <name evidence="1" type="ORF">K737_301218</name>
</gene>
<dbReference type="GO" id="GO:0019068">
    <property type="term" value="P:virion assembly"/>
    <property type="evidence" value="ECO:0007669"/>
    <property type="project" value="InterPro"/>
</dbReference>
<name>A0A061JFK7_9PROT</name>
<dbReference type="AlphaFoldDB" id="A0A061JFK7"/>
<organism evidence="1 2">
    <name type="scientific">Holospora undulata HU1</name>
    <dbReference type="NCBI Taxonomy" id="1321371"/>
    <lineage>
        <taxon>Bacteria</taxon>
        <taxon>Pseudomonadati</taxon>
        <taxon>Pseudomonadota</taxon>
        <taxon>Alphaproteobacteria</taxon>
        <taxon>Holosporales</taxon>
        <taxon>Holosporaceae</taxon>
        <taxon>Holospora</taxon>
    </lineage>
</organism>
<evidence type="ECO:0000313" key="1">
    <source>
        <dbReference type="EMBL" id="ETZ04381.1"/>
    </source>
</evidence>
<proteinExistence type="predicted"/>
<dbReference type="RefSeq" id="WP_006302476.1">
    <property type="nucleotide sequence ID" value="NZ_ARPM03000202.1"/>
</dbReference>
<keyword evidence="2" id="KW-1185">Reference proteome</keyword>
<accession>A0A061JFK7</accession>
<dbReference type="EMBL" id="ARPM03000202">
    <property type="protein sequence ID" value="ETZ04381.1"/>
    <property type="molecule type" value="Genomic_DNA"/>
</dbReference>
<sequence length="97" mass="10731">MFEDCFAHLGKEAIYQSSGAAPFPIRVLIKQPDTPYEMGDGQVIGHMAIFEVGTHELAFPKVGDQLIIGGNRYKIFSEPLRDASNTVWEITAMVMEG</sequence>
<dbReference type="InterPro" id="IPR008018">
    <property type="entry name" value="Phage_tail_attach_FII"/>
</dbReference>
<protein>
    <submittedName>
        <fullName evidence="1">Uncharacterized protein</fullName>
    </submittedName>
</protein>
<dbReference type="Proteomes" id="UP000026922">
    <property type="component" value="Unassembled WGS sequence"/>
</dbReference>
<comment type="caution">
    <text evidence="1">The sequence shown here is derived from an EMBL/GenBank/DDBJ whole genome shotgun (WGS) entry which is preliminary data.</text>
</comment>
<evidence type="ECO:0000313" key="2">
    <source>
        <dbReference type="Proteomes" id="UP000026922"/>
    </source>
</evidence>